<gene>
    <name evidence="1" type="ORF">PS854_01536</name>
</gene>
<proteinExistence type="predicted"/>
<name>A0A5E7IX77_PSEFL</name>
<dbReference type="Proteomes" id="UP000327111">
    <property type="component" value="Unassembled WGS sequence"/>
</dbReference>
<dbReference type="AlphaFoldDB" id="A0A5E7IX77"/>
<reference evidence="1 2" key="1">
    <citation type="submission" date="2019-09" db="EMBL/GenBank/DDBJ databases">
        <authorList>
            <person name="Chandra G."/>
            <person name="Truman W A."/>
        </authorList>
    </citation>
    <scope>NUCLEOTIDE SEQUENCE [LARGE SCALE GENOMIC DNA]</scope>
    <source>
        <strain evidence="1">PS854</strain>
    </source>
</reference>
<protein>
    <submittedName>
        <fullName evidence="1">Uncharacterized protein</fullName>
    </submittedName>
</protein>
<organism evidence="1 2">
    <name type="scientific">Pseudomonas fluorescens</name>
    <dbReference type="NCBI Taxonomy" id="294"/>
    <lineage>
        <taxon>Bacteria</taxon>
        <taxon>Pseudomonadati</taxon>
        <taxon>Pseudomonadota</taxon>
        <taxon>Gammaproteobacteria</taxon>
        <taxon>Pseudomonadales</taxon>
        <taxon>Pseudomonadaceae</taxon>
        <taxon>Pseudomonas</taxon>
    </lineage>
</organism>
<sequence>MSNTSASAKGRRHHDRLSYIKIDGCFGAVRDLWLVTWPYQLLKLL</sequence>
<evidence type="ECO:0000313" key="1">
    <source>
        <dbReference type="EMBL" id="VVO75763.1"/>
    </source>
</evidence>
<dbReference type="EMBL" id="CABVIF010000002">
    <property type="protein sequence ID" value="VVO75763.1"/>
    <property type="molecule type" value="Genomic_DNA"/>
</dbReference>
<evidence type="ECO:0000313" key="2">
    <source>
        <dbReference type="Proteomes" id="UP000327111"/>
    </source>
</evidence>
<accession>A0A5E7IX77</accession>